<keyword evidence="3" id="KW-1185">Reference proteome</keyword>
<evidence type="ECO:0000313" key="2">
    <source>
        <dbReference type="EMBL" id="KAJ5092818.1"/>
    </source>
</evidence>
<dbReference type="Proteomes" id="UP001149165">
    <property type="component" value="Unassembled WGS sequence"/>
</dbReference>
<accession>A0A9W9K4H4</accession>
<evidence type="ECO:0000256" key="1">
    <source>
        <dbReference type="SAM" id="Phobius"/>
    </source>
</evidence>
<feature type="transmembrane region" description="Helical" evidence="1">
    <location>
        <begin position="12"/>
        <end position="39"/>
    </location>
</feature>
<dbReference type="EMBL" id="JAPQKH010000006">
    <property type="protein sequence ID" value="KAJ5092818.1"/>
    <property type="molecule type" value="Genomic_DNA"/>
</dbReference>
<keyword evidence="1" id="KW-1133">Transmembrane helix</keyword>
<comment type="caution">
    <text evidence="2">The sequence shown here is derived from an EMBL/GenBank/DDBJ whole genome shotgun (WGS) entry which is preliminary data.</text>
</comment>
<proteinExistence type="predicted"/>
<sequence>MDISTQMINIAGAISLSCTTFAIVAYVTYVTGASLGFIFGQFIIQAMPQAFPDTRNEHPQDQNPSQTVPLNYIFLQDRNARNIGAFLAFCFASVALMTEVYLEALKDVTGEADGWDIWRANGVLIRACVEGLLVLAILRGAVFLGQRIRNSL</sequence>
<dbReference type="OrthoDB" id="10375000at2759"/>
<reference evidence="2" key="1">
    <citation type="submission" date="2022-11" db="EMBL/GenBank/DDBJ databases">
        <authorList>
            <person name="Petersen C."/>
        </authorList>
    </citation>
    <scope>NUCLEOTIDE SEQUENCE</scope>
    <source>
        <strain evidence="2">IBT 30069</strain>
    </source>
</reference>
<keyword evidence="1" id="KW-0812">Transmembrane</keyword>
<feature type="transmembrane region" description="Helical" evidence="1">
    <location>
        <begin position="83"/>
        <end position="102"/>
    </location>
</feature>
<reference evidence="2" key="2">
    <citation type="journal article" date="2023" name="IMA Fungus">
        <title>Comparative genomic study of the Penicillium genus elucidates a diverse pangenome and 15 lateral gene transfer events.</title>
        <authorList>
            <person name="Petersen C."/>
            <person name="Sorensen T."/>
            <person name="Nielsen M.R."/>
            <person name="Sondergaard T.E."/>
            <person name="Sorensen J.L."/>
            <person name="Fitzpatrick D.A."/>
            <person name="Frisvad J.C."/>
            <person name="Nielsen K.L."/>
        </authorList>
    </citation>
    <scope>NUCLEOTIDE SEQUENCE</scope>
    <source>
        <strain evidence="2">IBT 30069</strain>
    </source>
</reference>
<organism evidence="2 3">
    <name type="scientific">Penicillium angulare</name>
    <dbReference type="NCBI Taxonomy" id="116970"/>
    <lineage>
        <taxon>Eukaryota</taxon>
        <taxon>Fungi</taxon>
        <taxon>Dikarya</taxon>
        <taxon>Ascomycota</taxon>
        <taxon>Pezizomycotina</taxon>
        <taxon>Eurotiomycetes</taxon>
        <taxon>Eurotiomycetidae</taxon>
        <taxon>Eurotiales</taxon>
        <taxon>Aspergillaceae</taxon>
        <taxon>Penicillium</taxon>
    </lineage>
</organism>
<protein>
    <submittedName>
        <fullName evidence="2">Uncharacterized protein</fullName>
    </submittedName>
</protein>
<gene>
    <name evidence="2" type="ORF">N7456_008679</name>
</gene>
<evidence type="ECO:0000313" key="3">
    <source>
        <dbReference type="Proteomes" id="UP001149165"/>
    </source>
</evidence>
<keyword evidence="1" id="KW-0472">Membrane</keyword>
<name>A0A9W9K4H4_9EURO</name>
<dbReference type="AlphaFoldDB" id="A0A9W9K4H4"/>
<feature type="transmembrane region" description="Helical" evidence="1">
    <location>
        <begin position="122"/>
        <end position="144"/>
    </location>
</feature>